<evidence type="ECO:0000313" key="2">
    <source>
        <dbReference type="EMBL" id="RHH10990.1"/>
    </source>
</evidence>
<gene>
    <name evidence="2" type="ORF">DW228_10935</name>
</gene>
<feature type="transmembrane region" description="Helical" evidence="1">
    <location>
        <begin position="138"/>
        <end position="168"/>
    </location>
</feature>
<dbReference type="Proteomes" id="UP000266644">
    <property type="component" value="Unassembled WGS sequence"/>
</dbReference>
<keyword evidence="1" id="KW-1133">Transmembrane helix</keyword>
<reference evidence="2 3" key="1">
    <citation type="submission" date="2018-08" db="EMBL/GenBank/DDBJ databases">
        <title>A genome reference for cultivated species of the human gut microbiota.</title>
        <authorList>
            <person name="Zou Y."/>
            <person name="Xue W."/>
            <person name="Luo G."/>
        </authorList>
    </citation>
    <scope>NUCLEOTIDE SEQUENCE [LARGE SCALE GENOMIC DNA]</scope>
    <source>
        <strain evidence="2 3">AM18-6</strain>
    </source>
</reference>
<dbReference type="InterPro" id="IPR049458">
    <property type="entry name" value="EpsG-like"/>
</dbReference>
<name>A0A396BVY0_BACFG</name>
<keyword evidence="1" id="KW-0472">Membrane</keyword>
<protein>
    <submittedName>
        <fullName evidence="2">EpsG family protein</fullName>
    </submittedName>
</protein>
<feature type="transmembrane region" description="Helical" evidence="1">
    <location>
        <begin position="108"/>
        <end position="126"/>
    </location>
</feature>
<feature type="transmembrane region" description="Helical" evidence="1">
    <location>
        <begin position="378"/>
        <end position="399"/>
    </location>
</feature>
<feature type="transmembrane region" description="Helical" evidence="1">
    <location>
        <begin position="350"/>
        <end position="366"/>
    </location>
</feature>
<comment type="caution">
    <text evidence="2">The sequence shown here is derived from an EMBL/GenBank/DDBJ whole genome shotgun (WGS) entry which is preliminary data.</text>
</comment>
<accession>A0A396BVY0</accession>
<sequence length="401" mass="47408">MIVSIIILLFFIVQSFLDQSNRFFFSKSGVRLVMLLVGFILLQILRIYCQLDFPDIPEYKKLFIDAKSFIDIIGGNVGFNYFISETTLEVESGYRVFMSLFKSFSQNYSLYLFLVSIIELTTFCFFCKKMKISVFCALPVYISLTYITFQIGMFRQALACCVFFLAILNLHRKWIYLGLITIGFFFHRSMAFCVLLIWADRFISPKYLTYAFIVSLAIYLLKIELINDLWGHFFLEDSNRVNFYLNVERENNYLGIGFWERVISFVVMTYCYNKLIMKQNRSEYVVYNLPDSTLSGPINNVSMKEASCKMNKKTLNNVSYNTMTVLYNLGVSVILLQMYFFSSPTITSRLRYYIVIFPMIFIVEYIRQNINNYKKRLFFMLPVYGYLLLYLYTQASYLMRD</sequence>
<feature type="transmembrane region" description="Helical" evidence="1">
    <location>
        <begin position="69"/>
        <end position="88"/>
    </location>
</feature>
<feature type="transmembrane region" description="Helical" evidence="1">
    <location>
        <begin position="318"/>
        <end position="338"/>
    </location>
</feature>
<dbReference type="Pfam" id="PF14897">
    <property type="entry name" value="EpsG"/>
    <property type="match status" value="1"/>
</dbReference>
<evidence type="ECO:0000256" key="1">
    <source>
        <dbReference type="SAM" id="Phobius"/>
    </source>
</evidence>
<proteinExistence type="predicted"/>
<feature type="transmembrane region" description="Helical" evidence="1">
    <location>
        <begin position="253"/>
        <end position="272"/>
    </location>
</feature>
<dbReference type="EMBL" id="QRJE01000016">
    <property type="protein sequence ID" value="RHH10990.1"/>
    <property type="molecule type" value="Genomic_DNA"/>
</dbReference>
<organism evidence="2 3">
    <name type="scientific">Bacteroides fragilis</name>
    <dbReference type="NCBI Taxonomy" id="817"/>
    <lineage>
        <taxon>Bacteria</taxon>
        <taxon>Pseudomonadati</taxon>
        <taxon>Bacteroidota</taxon>
        <taxon>Bacteroidia</taxon>
        <taxon>Bacteroidales</taxon>
        <taxon>Bacteroidaceae</taxon>
        <taxon>Bacteroides</taxon>
    </lineage>
</organism>
<feature type="transmembrane region" description="Helical" evidence="1">
    <location>
        <begin position="210"/>
        <end position="233"/>
    </location>
</feature>
<feature type="transmembrane region" description="Helical" evidence="1">
    <location>
        <begin position="28"/>
        <end position="48"/>
    </location>
</feature>
<keyword evidence="1" id="KW-0812">Transmembrane</keyword>
<evidence type="ECO:0000313" key="3">
    <source>
        <dbReference type="Proteomes" id="UP000266644"/>
    </source>
</evidence>
<dbReference type="RefSeq" id="WP_005809574.1">
    <property type="nucleotide sequence ID" value="NZ_CAEUHN010000002.1"/>
</dbReference>
<feature type="transmembrane region" description="Helical" evidence="1">
    <location>
        <begin position="174"/>
        <end position="198"/>
    </location>
</feature>
<dbReference type="AlphaFoldDB" id="A0A396BVY0"/>